<proteinExistence type="predicted"/>
<evidence type="ECO:0000313" key="2">
    <source>
        <dbReference type="EMBL" id="CAK0812427.1"/>
    </source>
</evidence>
<sequence>MTRAQGPARRTGGPRPRALHELGTFLGMATVRAGRLPQISRTTDFSSSQEGSCPSGMSTFYAQAGASAESSRAPTPTGHEDLLQRTPISGFPRRLVGAQSALEC</sequence>
<comment type="caution">
    <text evidence="2">The sequence shown here is derived from an EMBL/GenBank/DDBJ whole genome shotgun (WGS) entry which is preliminary data.</text>
</comment>
<name>A0ABN9R2F2_9DINO</name>
<gene>
    <name evidence="2" type="ORF">PCOR1329_LOCUS16715</name>
</gene>
<evidence type="ECO:0000256" key="1">
    <source>
        <dbReference type="SAM" id="MobiDB-lite"/>
    </source>
</evidence>
<keyword evidence="3" id="KW-1185">Reference proteome</keyword>
<organism evidence="2 3">
    <name type="scientific">Prorocentrum cordatum</name>
    <dbReference type="NCBI Taxonomy" id="2364126"/>
    <lineage>
        <taxon>Eukaryota</taxon>
        <taxon>Sar</taxon>
        <taxon>Alveolata</taxon>
        <taxon>Dinophyceae</taxon>
        <taxon>Prorocentrales</taxon>
        <taxon>Prorocentraceae</taxon>
        <taxon>Prorocentrum</taxon>
    </lineage>
</organism>
<feature type="compositionally biased region" description="Polar residues" evidence="1">
    <location>
        <begin position="41"/>
        <end position="61"/>
    </location>
</feature>
<reference evidence="2" key="1">
    <citation type="submission" date="2023-10" db="EMBL/GenBank/DDBJ databases">
        <authorList>
            <person name="Chen Y."/>
            <person name="Shah S."/>
            <person name="Dougan E. K."/>
            <person name="Thang M."/>
            <person name="Chan C."/>
        </authorList>
    </citation>
    <scope>NUCLEOTIDE SEQUENCE [LARGE SCALE GENOMIC DNA]</scope>
</reference>
<feature type="region of interest" description="Disordered" evidence="1">
    <location>
        <begin position="41"/>
        <end position="88"/>
    </location>
</feature>
<dbReference type="EMBL" id="CAUYUJ010005136">
    <property type="protein sequence ID" value="CAK0812427.1"/>
    <property type="molecule type" value="Genomic_DNA"/>
</dbReference>
<accession>A0ABN9R2F2</accession>
<dbReference type="Proteomes" id="UP001189429">
    <property type="component" value="Unassembled WGS sequence"/>
</dbReference>
<protein>
    <submittedName>
        <fullName evidence="2">Uncharacterized protein</fullName>
    </submittedName>
</protein>
<evidence type="ECO:0000313" key="3">
    <source>
        <dbReference type="Proteomes" id="UP001189429"/>
    </source>
</evidence>